<evidence type="ECO:0000256" key="9">
    <source>
        <dbReference type="SAM" id="Phobius"/>
    </source>
</evidence>
<dbReference type="Gene3D" id="1.10.630.10">
    <property type="entry name" value="Cytochrome P450"/>
    <property type="match status" value="1"/>
</dbReference>
<dbReference type="PRINTS" id="PR01239">
    <property type="entry name" value="EP450IICYP52"/>
</dbReference>
<dbReference type="InterPro" id="IPR001128">
    <property type="entry name" value="Cyt_P450"/>
</dbReference>
<keyword evidence="5" id="KW-0560">Oxidoreductase</keyword>
<reference evidence="10 11" key="1">
    <citation type="submission" date="2018-05" db="EMBL/GenBank/DDBJ databases">
        <title>Genome sequencing and assembly of the regulated plant pathogen Lachnellula willkommii and related sister species for the development of diagnostic species identification markers.</title>
        <authorList>
            <person name="Giroux E."/>
            <person name="Bilodeau G."/>
        </authorList>
    </citation>
    <scope>NUCLEOTIDE SEQUENCE [LARGE SCALE GENOMIC DNA]</scope>
    <source>
        <strain evidence="10 11">CBS 197.66</strain>
    </source>
</reference>
<evidence type="ECO:0000313" key="10">
    <source>
        <dbReference type="EMBL" id="TVY44891.1"/>
    </source>
</evidence>
<comment type="caution">
    <text evidence="10">The sequence shown here is derived from an EMBL/GenBank/DDBJ whole genome shotgun (WGS) entry which is preliminary data.</text>
</comment>
<dbReference type="InterPro" id="IPR002402">
    <property type="entry name" value="Cyt_P450_E_grp-II"/>
</dbReference>
<feature type="binding site" description="axial binding residue" evidence="8">
    <location>
        <position position="455"/>
    </location>
    <ligand>
        <name>heme</name>
        <dbReference type="ChEBI" id="CHEBI:30413"/>
    </ligand>
    <ligandPart>
        <name>Fe</name>
        <dbReference type="ChEBI" id="CHEBI:18248"/>
    </ligandPart>
</feature>
<keyword evidence="7 10" id="KW-0503">Monooxygenase</keyword>
<dbReference type="AlphaFoldDB" id="A0A8H8RZK7"/>
<evidence type="ECO:0000256" key="3">
    <source>
        <dbReference type="ARBA" id="ARBA00022617"/>
    </source>
</evidence>
<evidence type="ECO:0000256" key="4">
    <source>
        <dbReference type="ARBA" id="ARBA00022723"/>
    </source>
</evidence>
<dbReference type="InterPro" id="IPR047146">
    <property type="entry name" value="Cyt_P450_E_CYP52_fungi"/>
</dbReference>
<gene>
    <name evidence="10" type="primary">lepH</name>
    <name evidence="10" type="ORF">LSUB1_G001754</name>
</gene>
<evidence type="ECO:0000256" key="1">
    <source>
        <dbReference type="ARBA" id="ARBA00001971"/>
    </source>
</evidence>
<dbReference type="PRINTS" id="PR00464">
    <property type="entry name" value="EP450II"/>
</dbReference>
<dbReference type="Proteomes" id="UP000462212">
    <property type="component" value="Unassembled WGS sequence"/>
</dbReference>
<dbReference type="PANTHER" id="PTHR24287">
    <property type="entry name" value="P450, PUTATIVE (EUROFUNG)-RELATED"/>
    <property type="match status" value="1"/>
</dbReference>
<evidence type="ECO:0000256" key="8">
    <source>
        <dbReference type="PIRSR" id="PIRSR602402-1"/>
    </source>
</evidence>
<dbReference type="SUPFAM" id="SSF48264">
    <property type="entry name" value="Cytochrome P450"/>
    <property type="match status" value="1"/>
</dbReference>
<dbReference type="GO" id="GO:0005506">
    <property type="term" value="F:iron ion binding"/>
    <property type="evidence" value="ECO:0007669"/>
    <property type="project" value="InterPro"/>
</dbReference>
<dbReference type="Pfam" id="PF00067">
    <property type="entry name" value="p450"/>
    <property type="match status" value="1"/>
</dbReference>
<evidence type="ECO:0000313" key="11">
    <source>
        <dbReference type="Proteomes" id="UP000462212"/>
    </source>
</evidence>
<dbReference type="EMBL" id="QGMJ01000026">
    <property type="protein sequence ID" value="TVY44891.1"/>
    <property type="molecule type" value="Genomic_DNA"/>
</dbReference>
<dbReference type="GO" id="GO:0016712">
    <property type="term" value="F:oxidoreductase activity, acting on paired donors, with incorporation or reduction of molecular oxygen, reduced flavin or flavoprotein as one donor, and incorporation of one atom of oxygen"/>
    <property type="evidence" value="ECO:0007669"/>
    <property type="project" value="InterPro"/>
</dbReference>
<protein>
    <submittedName>
        <fullName evidence="10">Cytochrome P450 monooxygenase</fullName>
    </submittedName>
</protein>
<keyword evidence="9" id="KW-0812">Transmembrane</keyword>
<comment type="similarity">
    <text evidence="2">Belongs to the cytochrome P450 family.</text>
</comment>
<keyword evidence="9" id="KW-1133">Transmembrane helix</keyword>
<accession>A0A8H8RZK7</accession>
<dbReference type="PANTHER" id="PTHR24287:SF19">
    <property type="entry name" value="CYTOCHROME P450"/>
    <property type="match status" value="1"/>
</dbReference>
<dbReference type="OrthoDB" id="1470350at2759"/>
<proteinExistence type="inferred from homology"/>
<keyword evidence="11" id="KW-1185">Reference proteome</keyword>
<feature type="transmembrane region" description="Helical" evidence="9">
    <location>
        <begin position="6"/>
        <end position="24"/>
    </location>
</feature>
<organism evidence="10 11">
    <name type="scientific">Lachnellula subtilissima</name>
    <dbReference type="NCBI Taxonomy" id="602034"/>
    <lineage>
        <taxon>Eukaryota</taxon>
        <taxon>Fungi</taxon>
        <taxon>Dikarya</taxon>
        <taxon>Ascomycota</taxon>
        <taxon>Pezizomycotina</taxon>
        <taxon>Leotiomycetes</taxon>
        <taxon>Helotiales</taxon>
        <taxon>Lachnaceae</taxon>
        <taxon>Lachnellula</taxon>
    </lineage>
</organism>
<evidence type="ECO:0000256" key="7">
    <source>
        <dbReference type="ARBA" id="ARBA00023033"/>
    </source>
</evidence>
<dbReference type="InterPro" id="IPR002974">
    <property type="entry name" value="Cyt_P450_E_CYP52_ascomycetes"/>
</dbReference>
<sequence length="508" mass="58630">MLDIGRLVRLVVILGLASTTYILYRAWETRRVRRTLVLQASCKDVAQYPHEDRLWGYDLMRQRQEAIKEGRLMPLYAKQFATYGKTWEENFMGTRLINTADKENIQHIATTPDHFGRNFSQRGRVGWPFTGRSVMSTDGAEWKHSRNLINPTFSRAEMSDIDGLGVYLDRLISLIPEDGQTFDIQPLFQKLFIDISTEFLFGKSMNSLLPDNPFDYEKFYAALERSLTGLMQRRQAGNMRSIRYAYDPEWKQAYTEVHAYIDERVAEALEKTSSSSPPTEAPEGKHRKYVLLQEMAKQIRDPIELRYQIIGVFLPARDTTSTLLSNALFNLARNPHIWDQLRQTALQLDPEKLTFESLKSLKDFRNVIFETLRLQGPSGRSQTAAKRDTVLPRGGGADGQSAILVKRGTHLSSNVWAMHHDPHLYPEPFVFKPERWAGKRQSWEFVPFLGGPRICPANQQVLTYATYTLVRLTREYAVIENRDPVLQYVELTKMTTRSRNGVKISLKR</sequence>
<keyword evidence="6 8" id="KW-0408">Iron</keyword>
<keyword evidence="4 8" id="KW-0479">Metal-binding</keyword>
<evidence type="ECO:0000256" key="6">
    <source>
        <dbReference type="ARBA" id="ARBA00023004"/>
    </source>
</evidence>
<name>A0A8H8RZK7_9HELO</name>
<keyword evidence="9" id="KW-0472">Membrane</keyword>
<dbReference type="GO" id="GO:0020037">
    <property type="term" value="F:heme binding"/>
    <property type="evidence" value="ECO:0007669"/>
    <property type="project" value="InterPro"/>
</dbReference>
<comment type="cofactor">
    <cofactor evidence="1 8">
        <name>heme</name>
        <dbReference type="ChEBI" id="CHEBI:30413"/>
    </cofactor>
</comment>
<evidence type="ECO:0000256" key="2">
    <source>
        <dbReference type="ARBA" id="ARBA00010617"/>
    </source>
</evidence>
<dbReference type="InterPro" id="IPR036396">
    <property type="entry name" value="Cyt_P450_sf"/>
</dbReference>
<keyword evidence="3 8" id="KW-0349">Heme</keyword>
<evidence type="ECO:0000256" key="5">
    <source>
        <dbReference type="ARBA" id="ARBA00023002"/>
    </source>
</evidence>